<dbReference type="EMBL" id="OZ021735">
    <property type="protein sequence ID" value="CAK9310128.1"/>
    <property type="molecule type" value="Genomic_DNA"/>
</dbReference>
<protein>
    <submittedName>
        <fullName evidence="2">Uncharacterized protein</fullName>
    </submittedName>
</protein>
<evidence type="ECO:0000313" key="3">
    <source>
        <dbReference type="Proteomes" id="UP001642487"/>
    </source>
</evidence>
<accession>A0ABP0XPQ7</accession>
<evidence type="ECO:0000313" key="2">
    <source>
        <dbReference type="EMBL" id="CAK9310128.1"/>
    </source>
</evidence>
<feature type="chain" id="PRO_5047478033" evidence="1">
    <location>
        <begin position="25"/>
        <end position="232"/>
    </location>
</feature>
<reference evidence="2 3" key="1">
    <citation type="submission" date="2024-03" db="EMBL/GenBank/DDBJ databases">
        <authorList>
            <person name="Gkanogiannis A."/>
            <person name="Becerra Lopez-Lavalle L."/>
        </authorList>
    </citation>
    <scope>NUCLEOTIDE SEQUENCE [LARGE SCALE GENOMIC DNA]</scope>
</reference>
<gene>
    <name evidence="2" type="ORF">CITCOLO1_LOCUS1739</name>
</gene>
<keyword evidence="1" id="KW-0732">Signal</keyword>
<feature type="signal peptide" evidence="1">
    <location>
        <begin position="1"/>
        <end position="24"/>
    </location>
</feature>
<keyword evidence="3" id="KW-1185">Reference proteome</keyword>
<proteinExistence type="predicted"/>
<evidence type="ECO:0000256" key="1">
    <source>
        <dbReference type="SAM" id="SignalP"/>
    </source>
</evidence>
<name>A0ABP0XPQ7_9ROSI</name>
<organism evidence="2 3">
    <name type="scientific">Citrullus colocynthis</name>
    <name type="common">colocynth</name>
    <dbReference type="NCBI Taxonomy" id="252529"/>
    <lineage>
        <taxon>Eukaryota</taxon>
        <taxon>Viridiplantae</taxon>
        <taxon>Streptophyta</taxon>
        <taxon>Embryophyta</taxon>
        <taxon>Tracheophyta</taxon>
        <taxon>Spermatophyta</taxon>
        <taxon>Magnoliopsida</taxon>
        <taxon>eudicotyledons</taxon>
        <taxon>Gunneridae</taxon>
        <taxon>Pentapetalae</taxon>
        <taxon>rosids</taxon>
        <taxon>fabids</taxon>
        <taxon>Cucurbitales</taxon>
        <taxon>Cucurbitaceae</taxon>
        <taxon>Benincaseae</taxon>
        <taxon>Citrullus</taxon>
    </lineage>
</organism>
<sequence>MAKGFKLFHTLFLVVVWLCCVTVGATFNDVTGIFGRRFNHHFSFRRHTFGSSGVGMLSNTGGSSASSVVDIKSLAQAPTPEIAPVGLQTDPITNMREFGAFVATDHDFYWNIGRDNALSHGGIISRKINGGVIPNGGKIGLKSNSNIAVSHGLETSMSRHNKALSYGVEIKKHNVAFLGLKAPKRKVDVGVSHGGNISLKKRGSIVSNGGKSGLKSNANVVVSHGFGIEGTM</sequence>
<dbReference type="Proteomes" id="UP001642487">
    <property type="component" value="Chromosome 1"/>
</dbReference>